<reference evidence="5 6" key="1">
    <citation type="submission" date="2025-05" db="UniProtKB">
        <authorList>
            <consortium name="RefSeq"/>
        </authorList>
    </citation>
    <scope>NUCLEOTIDE SEQUENCE [LARGE SCALE GENOMIC DNA]</scope>
    <source>
        <strain evidence="5 6">14028-0561.14</strain>
        <tissue evidence="6 7">Whole fly</tissue>
    </source>
</reference>
<evidence type="ECO:0000256" key="2">
    <source>
        <dbReference type="ARBA" id="ARBA00024195"/>
    </source>
</evidence>
<keyword evidence="1" id="KW-1015">Disulfide bond</keyword>
<evidence type="ECO:0000313" key="5">
    <source>
        <dbReference type="Proteomes" id="UP001652661"/>
    </source>
</evidence>
<dbReference type="Proteomes" id="UP001652661">
    <property type="component" value="Chromosome 2R"/>
</dbReference>
<comment type="similarity">
    <text evidence="2">Belongs to the peptidase S1 family. CLIP subfamily.</text>
</comment>
<accession>A0A6P4JDR2</accession>
<dbReference type="InterPro" id="IPR001314">
    <property type="entry name" value="Peptidase_S1A"/>
</dbReference>
<organism evidence="5 6">
    <name type="scientific">Drosophila kikkawai</name>
    <name type="common">Fruit fly</name>
    <dbReference type="NCBI Taxonomy" id="30033"/>
    <lineage>
        <taxon>Eukaryota</taxon>
        <taxon>Metazoa</taxon>
        <taxon>Ecdysozoa</taxon>
        <taxon>Arthropoda</taxon>
        <taxon>Hexapoda</taxon>
        <taxon>Insecta</taxon>
        <taxon>Pterygota</taxon>
        <taxon>Neoptera</taxon>
        <taxon>Endopterygota</taxon>
        <taxon>Diptera</taxon>
        <taxon>Brachycera</taxon>
        <taxon>Muscomorpha</taxon>
        <taxon>Ephydroidea</taxon>
        <taxon>Drosophilidae</taxon>
        <taxon>Drosophila</taxon>
        <taxon>Sophophora</taxon>
    </lineage>
</organism>
<evidence type="ECO:0000256" key="3">
    <source>
        <dbReference type="SAM" id="SignalP"/>
    </source>
</evidence>
<dbReference type="RefSeq" id="XP_070140884.1">
    <property type="nucleotide sequence ID" value="XM_070284783.1"/>
</dbReference>
<keyword evidence="5" id="KW-1185">Reference proteome</keyword>
<dbReference type="GO" id="GO:0004252">
    <property type="term" value="F:serine-type endopeptidase activity"/>
    <property type="evidence" value="ECO:0007669"/>
    <property type="project" value="InterPro"/>
</dbReference>
<proteinExistence type="inferred from homology"/>
<dbReference type="SUPFAM" id="SSF50494">
    <property type="entry name" value="Trypsin-like serine proteases"/>
    <property type="match status" value="1"/>
</dbReference>
<dbReference type="GeneID" id="108082294"/>
<dbReference type="InterPro" id="IPR009003">
    <property type="entry name" value="Peptidase_S1_PA"/>
</dbReference>
<dbReference type="InterPro" id="IPR051487">
    <property type="entry name" value="Ser/Thr_Proteases_Immune/Dev"/>
</dbReference>
<dbReference type="OrthoDB" id="2019384at2759"/>
<dbReference type="PROSITE" id="PS50240">
    <property type="entry name" value="TRYPSIN_DOM"/>
    <property type="match status" value="1"/>
</dbReference>
<dbReference type="InterPro" id="IPR001254">
    <property type="entry name" value="Trypsin_dom"/>
</dbReference>
<evidence type="ECO:0000313" key="7">
    <source>
        <dbReference type="RefSeq" id="XP_070140883.1"/>
    </source>
</evidence>
<dbReference type="InterPro" id="IPR043504">
    <property type="entry name" value="Peptidase_S1_PA_chymotrypsin"/>
</dbReference>
<dbReference type="GO" id="GO:0005576">
    <property type="term" value="C:extracellular region"/>
    <property type="evidence" value="ECO:0007669"/>
    <property type="project" value="UniProtKB-SubCell"/>
</dbReference>
<gene>
    <name evidence="6 7 8" type="primary">LOC108082294</name>
</gene>
<keyword evidence="3" id="KW-0732">Signal</keyword>
<dbReference type="CDD" id="cd00190">
    <property type="entry name" value="Tryp_SPc"/>
    <property type="match status" value="1"/>
</dbReference>
<feature type="domain" description="Peptidase S1" evidence="4">
    <location>
        <begin position="42"/>
        <end position="286"/>
    </location>
</feature>
<name>A0A6P4JDR2_DROKI</name>
<dbReference type="PROSITE" id="PS00134">
    <property type="entry name" value="TRYPSIN_HIS"/>
    <property type="match status" value="1"/>
</dbReference>
<evidence type="ECO:0000259" key="4">
    <source>
        <dbReference type="PROSITE" id="PS50240"/>
    </source>
</evidence>
<dbReference type="RefSeq" id="XP_017033114.2">
    <property type="nucleotide sequence ID" value="XM_017177625.3"/>
</dbReference>
<dbReference type="PRINTS" id="PR00722">
    <property type="entry name" value="CHYMOTRYPSIN"/>
</dbReference>
<dbReference type="Pfam" id="PF00089">
    <property type="entry name" value="Trypsin"/>
    <property type="match status" value="1"/>
</dbReference>
<dbReference type="InterPro" id="IPR018114">
    <property type="entry name" value="TRYPSIN_HIS"/>
</dbReference>
<feature type="chain" id="PRO_5045019482" evidence="3">
    <location>
        <begin position="27"/>
        <end position="326"/>
    </location>
</feature>
<dbReference type="SMART" id="SM00020">
    <property type="entry name" value="Tryp_SPc"/>
    <property type="match status" value="1"/>
</dbReference>
<dbReference type="RefSeq" id="XP_070140883.1">
    <property type="nucleotide sequence ID" value="XM_070284782.1"/>
</dbReference>
<dbReference type="AlphaFoldDB" id="A0A6P4JDR2"/>
<sequence>MSASVIGVDVLASLLLLVAFLQPGDAQFLDPNCGVRSPSIRIINGDNATMTSSPWMVFILTNDGYFICCGTLITHRLVLTAAHCYQEHKHLKARMGEYDRDSNDTCHYTVIGDLYCTKRVELNVDRGIVHPSFDSKTMDNDIAILRLGRRVEYTANIKPICIVTDKSWRNTIDQIPILTITGWGLTKANGNTSRILQTLEIRRQYPEVCTRWVPKTPSDNEFCLGNVRSSACNGDSGGPAGKLILYGNKSRFIQVGIASLTNKQCRYATTYTDVLSHVDWILSVERQIGHDYTEPTQVWSPTNREPNRYVPIFFIKWQHFTWPFLG</sequence>
<evidence type="ECO:0000256" key="1">
    <source>
        <dbReference type="ARBA" id="ARBA00023157"/>
    </source>
</evidence>
<evidence type="ECO:0000313" key="6">
    <source>
        <dbReference type="RefSeq" id="XP_017033114.2"/>
    </source>
</evidence>
<dbReference type="PANTHER" id="PTHR24256">
    <property type="entry name" value="TRYPTASE-RELATED"/>
    <property type="match status" value="1"/>
</dbReference>
<dbReference type="GO" id="GO:0006508">
    <property type="term" value="P:proteolysis"/>
    <property type="evidence" value="ECO:0007669"/>
    <property type="project" value="UniProtKB-KW"/>
</dbReference>
<dbReference type="Gene3D" id="2.40.10.10">
    <property type="entry name" value="Trypsin-like serine proteases"/>
    <property type="match status" value="2"/>
</dbReference>
<evidence type="ECO:0000313" key="8">
    <source>
        <dbReference type="RefSeq" id="XP_070140884.1"/>
    </source>
</evidence>
<protein>
    <submittedName>
        <fullName evidence="6 7">Chymotrypsin-like protease CTRL-1 isoform X1</fullName>
    </submittedName>
</protein>
<feature type="signal peptide" evidence="3">
    <location>
        <begin position="1"/>
        <end position="26"/>
    </location>
</feature>